<sequence length="341" mass="36330">MAGLGSSLEPLEPWRYGNGRLRSVHAGIAFACFIVIHALPCIHGFPEYQLATKSSLDEGRELSAALPAAAASESLLDRLLGTDCFSRAVAELEAGCRGLAPEAKARLALRLVQSQAAALERQEQLRDGQEAMLHSVHRGRELLDSVLTGAEARARAAEAMQEEAAAAQRRLTADLGAVAASSEGLRSLVEALLSYQHRSEALVLRMLGHETGQGNAWHLLALLAGVWVVGGFLGGRRARTLGMFALGASLATERALLTHLAPYLQLGEGGTVYLGAPAWLSWVVPRALLLDLRVASRVCWLGAAALKLARGARGRTAAAPLAELERTVLKLIDQPRFNGHV</sequence>
<evidence type="ECO:0000313" key="3">
    <source>
        <dbReference type="Proteomes" id="UP000028924"/>
    </source>
</evidence>
<keyword evidence="1" id="KW-0472">Membrane</keyword>
<reference evidence="2 3" key="1">
    <citation type="journal article" date="2014" name="BMC Genomics">
        <title>Oil accumulation mechanisms of the oleaginous microalga Chlorella protothecoides revealed through its genome, transcriptomes, and proteomes.</title>
        <authorList>
            <person name="Gao C."/>
            <person name="Wang Y."/>
            <person name="Shen Y."/>
            <person name="Yan D."/>
            <person name="He X."/>
            <person name="Dai J."/>
            <person name="Wu Q."/>
        </authorList>
    </citation>
    <scope>NUCLEOTIDE SEQUENCE [LARGE SCALE GENOMIC DNA]</scope>
    <source>
        <strain evidence="2 3">0710</strain>
    </source>
</reference>
<dbReference type="OrthoDB" id="377549at2759"/>
<dbReference type="AlphaFoldDB" id="A0A087SBX7"/>
<gene>
    <name evidence="2" type="ORF">F751_3422</name>
</gene>
<dbReference type="Proteomes" id="UP000028924">
    <property type="component" value="Unassembled WGS sequence"/>
</dbReference>
<accession>A0A087SBX7</accession>
<keyword evidence="3" id="KW-1185">Reference proteome</keyword>
<keyword evidence="1" id="KW-0812">Transmembrane</keyword>
<evidence type="ECO:0000256" key="1">
    <source>
        <dbReference type="SAM" id="Phobius"/>
    </source>
</evidence>
<dbReference type="KEGG" id="apro:F751_3422"/>
<proteinExistence type="predicted"/>
<dbReference type="RefSeq" id="XP_011396101.1">
    <property type="nucleotide sequence ID" value="XM_011397799.1"/>
</dbReference>
<name>A0A087SBX7_AUXPR</name>
<evidence type="ECO:0000313" key="2">
    <source>
        <dbReference type="EMBL" id="KFM23231.1"/>
    </source>
</evidence>
<keyword evidence="1" id="KW-1133">Transmembrane helix</keyword>
<organism evidence="2 3">
    <name type="scientific">Auxenochlorella protothecoides</name>
    <name type="common">Green microalga</name>
    <name type="synonym">Chlorella protothecoides</name>
    <dbReference type="NCBI Taxonomy" id="3075"/>
    <lineage>
        <taxon>Eukaryota</taxon>
        <taxon>Viridiplantae</taxon>
        <taxon>Chlorophyta</taxon>
        <taxon>core chlorophytes</taxon>
        <taxon>Trebouxiophyceae</taxon>
        <taxon>Chlorellales</taxon>
        <taxon>Chlorellaceae</taxon>
        <taxon>Auxenochlorella</taxon>
    </lineage>
</organism>
<feature type="transmembrane region" description="Helical" evidence="1">
    <location>
        <begin position="216"/>
        <end position="234"/>
    </location>
</feature>
<protein>
    <submittedName>
        <fullName evidence="2">Uncharacterized protein</fullName>
    </submittedName>
</protein>
<dbReference type="EMBL" id="KL662089">
    <property type="protein sequence ID" value="KFM23231.1"/>
    <property type="molecule type" value="Genomic_DNA"/>
</dbReference>
<dbReference type="GeneID" id="23614813"/>